<evidence type="ECO:0000313" key="4">
    <source>
        <dbReference type="Proteomes" id="UP000561066"/>
    </source>
</evidence>
<dbReference type="GO" id="GO:0016747">
    <property type="term" value="F:acyltransferase activity, transferring groups other than amino-acyl groups"/>
    <property type="evidence" value="ECO:0007669"/>
    <property type="project" value="InterPro"/>
</dbReference>
<feature type="transmembrane region" description="Helical" evidence="1">
    <location>
        <begin position="15"/>
        <end position="35"/>
    </location>
</feature>
<dbReference type="InterPro" id="IPR002656">
    <property type="entry name" value="Acyl_transf_3_dom"/>
</dbReference>
<feature type="transmembrane region" description="Helical" evidence="1">
    <location>
        <begin position="80"/>
        <end position="97"/>
    </location>
</feature>
<feature type="transmembrane region" description="Helical" evidence="1">
    <location>
        <begin position="164"/>
        <end position="181"/>
    </location>
</feature>
<evidence type="ECO:0000259" key="2">
    <source>
        <dbReference type="Pfam" id="PF01757"/>
    </source>
</evidence>
<dbReference type="InterPro" id="IPR050879">
    <property type="entry name" value="Acyltransferase_3"/>
</dbReference>
<name>A0A7W4P5Q7_9PROT</name>
<dbReference type="Pfam" id="PF01757">
    <property type="entry name" value="Acyl_transf_3"/>
    <property type="match status" value="1"/>
</dbReference>
<organism evidence="3 4">
    <name type="scientific">Gluconacetobacter johannae</name>
    <dbReference type="NCBI Taxonomy" id="112140"/>
    <lineage>
        <taxon>Bacteria</taxon>
        <taxon>Pseudomonadati</taxon>
        <taxon>Pseudomonadota</taxon>
        <taxon>Alphaproteobacteria</taxon>
        <taxon>Acetobacterales</taxon>
        <taxon>Acetobacteraceae</taxon>
        <taxon>Gluconacetobacter</taxon>
    </lineage>
</organism>
<feature type="transmembrane region" description="Helical" evidence="1">
    <location>
        <begin position="307"/>
        <end position="328"/>
    </location>
</feature>
<dbReference type="PANTHER" id="PTHR23028">
    <property type="entry name" value="ACETYLTRANSFERASE"/>
    <property type="match status" value="1"/>
</dbReference>
<comment type="caution">
    <text evidence="3">The sequence shown here is derived from an EMBL/GenBank/DDBJ whole genome shotgun (WGS) entry which is preliminary data.</text>
</comment>
<keyword evidence="1" id="KW-1133">Transmembrane helix</keyword>
<keyword evidence="1" id="KW-0472">Membrane</keyword>
<feature type="transmembrane region" description="Helical" evidence="1">
    <location>
        <begin position="42"/>
        <end position="60"/>
    </location>
</feature>
<dbReference type="RefSeq" id="WP_182941533.1">
    <property type="nucleotide sequence ID" value="NZ_JABEQH010000004.1"/>
</dbReference>
<gene>
    <name evidence="3" type="ORF">HLH21_03965</name>
</gene>
<keyword evidence="1" id="KW-0812">Transmembrane</keyword>
<feature type="domain" description="Acyltransferase 3" evidence="2">
    <location>
        <begin position="10"/>
        <end position="324"/>
    </location>
</feature>
<keyword evidence="4" id="KW-1185">Reference proteome</keyword>
<feature type="transmembrane region" description="Helical" evidence="1">
    <location>
        <begin position="224"/>
        <end position="241"/>
    </location>
</feature>
<feature type="transmembrane region" description="Helical" evidence="1">
    <location>
        <begin position="247"/>
        <end position="268"/>
    </location>
</feature>
<keyword evidence="3" id="KW-0808">Transferase</keyword>
<feature type="transmembrane region" description="Helical" evidence="1">
    <location>
        <begin position="187"/>
        <end position="204"/>
    </location>
</feature>
<proteinExistence type="predicted"/>
<feature type="transmembrane region" description="Helical" evidence="1">
    <location>
        <begin position="109"/>
        <end position="126"/>
    </location>
</feature>
<dbReference type="EMBL" id="JABEQH010000004">
    <property type="protein sequence ID" value="MBB2175080.1"/>
    <property type="molecule type" value="Genomic_DNA"/>
</dbReference>
<feature type="transmembrane region" description="Helical" evidence="1">
    <location>
        <begin position="280"/>
        <end position="301"/>
    </location>
</feature>
<dbReference type="Proteomes" id="UP000561066">
    <property type="component" value="Unassembled WGS sequence"/>
</dbReference>
<sequence length="346" mass="39557">MIISKTGRVAFLDGIRGLLAATVAINHIIGSLYGWGFRPFNGAYLAVNYFFILSGFVLSLTYRSEIPWIKYICLRLFRLWPLHFITTLGMFLIYAYNKGHGRYVPDFNIFDLKIFLLNVGFMHGILPSNFPLFNDPSWSISIEFWLSIMLIPVLIRFNTVGKFILFFTSYMYFLIFNAGGVGNIDHYFGLLSGISGISLGAFMYDVRNRGFSLYSVMKPSHANYMIYSAFIFVLVGIYSQDHNRLDFLYIVAFIPLMLIEDSDLYPNLLSRLLSSAPLQWMGYISFSLYLIHSSVIVSGISSPHGHFLSLVIEMTAAIFLSTVTCELFEQPSYRFLKARLNLGRIR</sequence>
<evidence type="ECO:0000313" key="3">
    <source>
        <dbReference type="EMBL" id="MBB2175080.1"/>
    </source>
</evidence>
<reference evidence="3 4" key="1">
    <citation type="submission" date="2020-04" db="EMBL/GenBank/DDBJ databases">
        <title>Description of novel Gluconacetobacter.</title>
        <authorList>
            <person name="Sombolestani A."/>
        </authorList>
    </citation>
    <scope>NUCLEOTIDE SEQUENCE [LARGE SCALE GENOMIC DNA]</scope>
    <source>
        <strain evidence="3 4">LMG 21312</strain>
    </source>
</reference>
<accession>A0A7W4P5Q7</accession>
<evidence type="ECO:0000256" key="1">
    <source>
        <dbReference type="SAM" id="Phobius"/>
    </source>
</evidence>
<keyword evidence="3" id="KW-0012">Acyltransferase</keyword>
<protein>
    <submittedName>
        <fullName evidence="3">Acyltransferase</fullName>
    </submittedName>
</protein>
<dbReference type="AlphaFoldDB" id="A0A7W4P5Q7"/>